<dbReference type="Proteomes" id="UP000215596">
    <property type="component" value="Unassembled WGS sequence"/>
</dbReference>
<dbReference type="OrthoDB" id="2649829at2"/>
<organism evidence="2 3">
    <name type="scientific">Paenibacillus campinasensis</name>
    <dbReference type="NCBI Taxonomy" id="66347"/>
    <lineage>
        <taxon>Bacteria</taxon>
        <taxon>Bacillati</taxon>
        <taxon>Bacillota</taxon>
        <taxon>Bacilli</taxon>
        <taxon>Bacillales</taxon>
        <taxon>Paenibacillaceae</taxon>
        <taxon>Paenibacillus</taxon>
    </lineage>
</organism>
<dbReference type="EMBL" id="WOAA01000039">
    <property type="protein sequence ID" value="MUG68887.1"/>
    <property type="molecule type" value="Genomic_DNA"/>
</dbReference>
<proteinExistence type="predicted"/>
<evidence type="ECO:0000313" key="4">
    <source>
        <dbReference type="Proteomes" id="UP000435177"/>
    </source>
</evidence>
<gene>
    <name evidence="2" type="ORF">CHH67_25335</name>
    <name evidence="1" type="ORF">GNP94_23245</name>
</gene>
<sequence>MKMWWRQHRKENQEEYMTADEQERLWNVYMDVRRSQVEWERAHLLFQEATGQDQIDYAIYILEAAERKYQMNLKQAKRLNLNGADMHYLKGKREGKVN</sequence>
<dbReference type="RefSeq" id="WP_095268154.1">
    <property type="nucleotide sequence ID" value="NZ_NPBY01000116.1"/>
</dbReference>
<evidence type="ECO:0008006" key="5">
    <source>
        <dbReference type="Google" id="ProtNLM"/>
    </source>
</evidence>
<evidence type="ECO:0000313" key="3">
    <source>
        <dbReference type="Proteomes" id="UP000215596"/>
    </source>
</evidence>
<reference evidence="1 4" key="2">
    <citation type="submission" date="2019-11" db="EMBL/GenBank/DDBJ databases">
        <title>Draft genome sequences of five Paenibacillus species of dairy origin.</title>
        <authorList>
            <person name="Olajide A.M."/>
            <person name="Chen S."/>
            <person name="Lapointe G."/>
        </authorList>
    </citation>
    <scope>NUCLEOTIDE SEQUENCE [LARGE SCALE GENOMIC DNA]</scope>
    <source>
        <strain evidence="1 4">3CS1</strain>
    </source>
</reference>
<accession>A0A268EDP1</accession>
<keyword evidence="4" id="KW-1185">Reference proteome</keyword>
<dbReference type="Proteomes" id="UP000435177">
    <property type="component" value="Unassembled WGS sequence"/>
</dbReference>
<comment type="caution">
    <text evidence="2">The sequence shown here is derived from an EMBL/GenBank/DDBJ whole genome shotgun (WGS) entry which is preliminary data.</text>
</comment>
<protein>
    <recommendedName>
        <fullName evidence="5">DUF2508 family protein</fullName>
    </recommendedName>
</protein>
<name>A0A268EDP1_9BACL</name>
<reference evidence="2 3" key="1">
    <citation type="submission" date="2017-07" db="EMBL/GenBank/DDBJ databases">
        <title>Isolation and whole genome analysis of endospore-forming bacteria from heroin.</title>
        <authorList>
            <person name="Kalinowski J."/>
            <person name="Ahrens B."/>
            <person name="Al-Dilaimi A."/>
            <person name="Winkler A."/>
            <person name="Wibberg D."/>
            <person name="Schleenbecker U."/>
            <person name="Ruckert C."/>
            <person name="Wolfel R."/>
            <person name="Grass G."/>
        </authorList>
    </citation>
    <scope>NUCLEOTIDE SEQUENCE [LARGE SCALE GENOMIC DNA]</scope>
    <source>
        <strain evidence="2 3">7537-G1</strain>
    </source>
</reference>
<dbReference type="AlphaFoldDB" id="A0A268EDP1"/>
<dbReference type="EMBL" id="NPBY01000116">
    <property type="protein sequence ID" value="PAD71200.1"/>
    <property type="molecule type" value="Genomic_DNA"/>
</dbReference>
<evidence type="ECO:0000313" key="1">
    <source>
        <dbReference type="EMBL" id="MUG68887.1"/>
    </source>
</evidence>
<evidence type="ECO:0000313" key="2">
    <source>
        <dbReference type="EMBL" id="PAD71200.1"/>
    </source>
</evidence>